<sequence>MEEIPVPLELQVVLREFTKTVLREKPKDVLEFSRNYFVEKCTQTRMASYRLPASESATFHELSDEVKRQVEAVFKRYDSDCDAFITIEELKLLMEDLAQMFGFSKEIDAGTLMSLLDSDGSSAISWQEWSHACAVWLQDMQGR</sequence>
<dbReference type="InterPro" id="IPR011992">
    <property type="entry name" value="EF-hand-dom_pair"/>
</dbReference>
<dbReference type="SUPFAM" id="SSF47391">
    <property type="entry name" value="Dimerization-anchoring domain of cAMP-dependent PK regulatory subunit"/>
    <property type="match status" value="1"/>
</dbReference>
<proteinExistence type="predicted"/>
<evidence type="ECO:0000259" key="1">
    <source>
        <dbReference type="PROSITE" id="PS50222"/>
    </source>
</evidence>
<protein>
    <recommendedName>
        <fullName evidence="1">EF-hand domain-containing protein</fullName>
    </recommendedName>
</protein>
<dbReference type="PROSITE" id="PS50222">
    <property type="entry name" value="EF_HAND_2"/>
    <property type="match status" value="1"/>
</dbReference>
<dbReference type="Gene3D" id="1.10.238.10">
    <property type="entry name" value="EF-hand"/>
    <property type="match status" value="1"/>
</dbReference>
<comment type="caution">
    <text evidence="2">The sequence shown here is derived from an EMBL/GenBank/DDBJ whole genome shotgun (WGS) entry which is preliminary data.</text>
</comment>
<name>A0AB34K6C0_PRYPA</name>
<dbReference type="AlphaFoldDB" id="A0AB34K6C0"/>
<dbReference type="GO" id="GO:0005509">
    <property type="term" value="F:calcium ion binding"/>
    <property type="evidence" value="ECO:0007669"/>
    <property type="project" value="InterPro"/>
</dbReference>
<dbReference type="SUPFAM" id="SSF47473">
    <property type="entry name" value="EF-hand"/>
    <property type="match status" value="1"/>
</dbReference>
<dbReference type="SMART" id="SM00394">
    <property type="entry name" value="RIIa"/>
    <property type="match status" value="1"/>
</dbReference>
<organism evidence="2 3">
    <name type="scientific">Prymnesium parvum</name>
    <name type="common">Toxic golden alga</name>
    <dbReference type="NCBI Taxonomy" id="97485"/>
    <lineage>
        <taxon>Eukaryota</taxon>
        <taxon>Haptista</taxon>
        <taxon>Haptophyta</taxon>
        <taxon>Prymnesiophyceae</taxon>
        <taxon>Prymnesiales</taxon>
        <taxon>Prymnesiaceae</taxon>
        <taxon>Prymnesium</taxon>
    </lineage>
</organism>
<feature type="domain" description="EF-hand" evidence="1">
    <location>
        <begin position="65"/>
        <end position="100"/>
    </location>
</feature>
<dbReference type="Pfam" id="PF13499">
    <property type="entry name" value="EF-hand_7"/>
    <property type="match status" value="1"/>
</dbReference>
<accession>A0AB34K6C0</accession>
<dbReference type="EMBL" id="JBGBPQ010000002">
    <property type="protein sequence ID" value="KAL1528733.1"/>
    <property type="molecule type" value="Genomic_DNA"/>
</dbReference>
<gene>
    <name evidence="2" type="ORF">AB1Y20_010066</name>
</gene>
<dbReference type="Proteomes" id="UP001515480">
    <property type="component" value="Unassembled WGS sequence"/>
</dbReference>
<dbReference type="Pfam" id="PF02197">
    <property type="entry name" value="RIIa"/>
    <property type="match status" value="1"/>
</dbReference>
<reference evidence="2 3" key="1">
    <citation type="journal article" date="2024" name="Science">
        <title>Giant polyketide synthase enzymes in the biosynthesis of giant marine polyether toxins.</title>
        <authorList>
            <person name="Fallon T.R."/>
            <person name="Shende V.V."/>
            <person name="Wierzbicki I.H."/>
            <person name="Pendleton A.L."/>
            <person name="Watervoot N.F."/>
            <person name="Auber R.P."/>
            <person name="Gonzalez D.J."/>
            <person name="Wisecaver J.H."/>
            <person name="Moore B.S."/>
        </authorList>
    </citation>
    <scope>NUCLEOTIDE SEQUENCE [LARGE SCALE GENOMIC DNA]</scope>
    <source>
        <strain evidence="2 3">12B1</strain>
    </source>
</reference>
<evidence type="ECO:0000313" key="2">
    <source>
        <dbReference type="EMBL" id="KAL1528733.1"/>
    </source>
</evidence>
<dbReference type="InterPro" id="IPR003117">
    <property type="entry name" value="cAMP_dep_PK_reg_su_I/II_a/b"/>
</dbReference>
<evidence type="ECO:0000313" key="3">
    <source>
        <dbReference type="Proteomes" id="UP001515480"/>
    </source>
</evidence>
<keyword evidence="3" id="KW-1185">Reference proteome</keyword>
<dbReference type="InterPro" id="IPR002048">
    <property type="entry name" value="EF_hand_dom"/>
</dbReference>
<dbReference type="Gene3D" id="1.20.890.10">
    <property type="entry name" value="cAMP-dependent protein kinase regulatory subunit, dimerization-anchoring domain"/>
    <property type="match status" value="1"/>
</dbReference>